<evidence type="ECO:0000256" key="2">
    <source>
        <dbReference type="ARBA" id="ARBA00022679"/>
    </source>
</evidence>
<dbReference type="InterPro" id="IPR004821">
    <property type="entry name" value="Cyt_trans-like"/>
</dbReference>
<dbReference type="GO" id="GO:0005737">
    <property type="term" value="C:cytoplasm"/>
    <property type="evidence" value="ECO:0007669"/>
    <property type="project" value="UniProtKB-SubCell"/>
</dbReference>
<organism evidence="11 12">
    <name type="scientific">Erysipelothrix larvae</name>
    <dbReference type="NCBI Taxonomy" id="1514105"/>
    <lineage>
        <taxon>Bacteria</taxon>
        <taxon>Bacillati</taxon>
        <taxon>Bacillota</taxon>
        <taxon>Erysipelotrichia</taxon>
        <taxon>Erysipelotrichales</taxon>
        <taxon>Erysipelotrichaceae</taxon>
        <taxon>Erysipelothrix</taxon>
    </lineage>
</organism>
<dbReference type="HAMAP" id="MF_00151">
    <property type="entry name" value="PPAT_bact"/>
    <property type="match status" value="1"/>
</dbReference>
<gene>
    <name evidence="9" type="primary">coaD</name>
    <name evidence="11" type="ORF">AOC36_03770</name>
</gene>
<dbReference type="Proteomes" id="UP000063781">
    <property type="component" value="Chromosome"/>
</dbReference>
<dbReference type="CDD" id="cd02163">
    <property type="entry name" value="PPAT"/>
    <property type="match status" value="1"/>
</dbReference>
<comment type="subunit">
    <text evidence="9">Homohexamer.</text>
</comment>
<dbReference type="InterPro" id="IPR001980">
    <property type="entry name" value="PPAT"/>
</dbReference>
<dbReference type="GO" id="GO:0004595">
    <property type="term" value="F:pantetheine-phosphate adenylyltransferase activity"/>
    <property type="evidence" value="ECO:0007669"/>
    <property type="project" value="UniProtKB-UniRule"/>
</dbReference>
<evidence type="ECO:0000256" key="1">
    <source>
        <dbReference type="ARBA" id="ARBA00022490"/>
    </source>
</evidence>
<protein>
    <recommendedName>
        <fullName evidence="9">Phosphopantetheine adenylyltransferase</fullName>
        <ecNumber evidence="9">2.7.7.3</ecNumber>
    </recommendedName>
    <alternativeName>
        <fullName evidence="9">Dephospho-CoA pyrophosphorylase</fullName>
    </alternativeName>
    <alternativeName>
        <fullName evidence="9">Pantetheine-phosphate adenylyltransferase</fullName>
        <shortName evidence="9">PPAT</shortName>
    </alternativeName>
</protein>
<dbReference type="InterPro" id="IPR014729">
    <property type="entry name" value="Rossmann-like_a/b/a_fold"/>
</dbReference>
<reference evidence="11 12" key="1">
    <citation type="submission" date="2015-10" db="EMBL/GenBank/DDBJ databases">
        <title>Erysipelothrix larvae sp. LV19 isolated from the larval gut of the rhinoceros beetle, Trypoxylus dichotomus.</title>
        <authorList>
            <person name="Lim S."/>
            <person name="Kim B.-C."/>
        </authorList>
    </citation>
    <scope>NUCLEOTIDE SEQUENCE [LARGE SCALE GENOMIC DNA]</scope>
    <source>
        <strain evidence="11 12">LV19</strain>
    </source>
</reference>
<keyword evidence="3 9" id="KW-0548">Nucleotidyltransferase</keyword>
<feature type="binding site" evidence="9">
    <location>
        <position position="16"/>
    </location>
    <ligand>
        <name>ATP</name>
        <dbReference type="ChEBI" id="CHEBI:30616"/>
    </ligand>
</feature>
<proteinExistence type="inferred from homology"/>
<dbReference type="NCBIfam" id="TIGR01510">
    <property type="entry name" value="coaD_prev_kdtB"/>
    <property type="match status" value="1"/>
</dbReference>
<keyword evidence="7 9" id="KW-0173">Coenzyme A biosynthesis</keyword>
<dbReference type="KEGG" id="erl:AOC36_03770"/>
<dbReference type="GO" id="GO:0015937">
    <property type="term" value="P:coenzyme A biosynthetic process"/>
    <property type="evidence" value="ECO:0007669"/>
    <property type="project" value="UniProtKB-UniRule"/>
</dbReference>
<feature type="binding site" evidence="9">
    <location>
        <position position="8"/>
    </location>
    <ligand>
        <name>substrate</name>
    </ligand>
</feature>
<feature type="binding site" evidence="9">
    <location>
        <begin position="124"/>
        <end position="130"/>
    </location>
    <ligand>
        <name>ATP</name>
        <dbReference type="ChEBI" id="CHEBI:30616"/>
    </ligand>
</feature>
<dbReference type="STRING" id="1514105.AOC36_03770"/>
<evidence type="ECO:0000313" key="11">
    <source>
        <dbReference type="EMBL" id="AMC93121.1"/>
    </source>
</evidence>
<feature type="binding site" evidence="9">
    <location>
        <position position="40"/>
    </location>
    <ligand>
        <name>substrate</name>
    </ligand>
</feature>
<keyword evidence="2 9" id="KW-0808">Transferase</keyword>
<evidence type="ECO:0000313" key="12">
    <source>
        <dbReference type="Proteomes" id="UP000063781"/>
    </source>
</evidence>
<comment type="subcellular location">
    <subcellularLocation>
        <location evidence="9">Cytoplasm</location>
    </subcellularLocation>
</comment>
<comment type="similarity">
    <text evidence="9">Belongs to the bacterial CoaD family.</text>
</comment>
<dbReference type="NCBIfam" id="TIGR00125">
    <property type="entry name" value="cyt_tran_rel"/>
    <property type="match status" value="1"/>
</dbReference>
<evidence type="ECO:0000256" key="9">
    <source>
        <dbReference type="HAMAP-Rule" id="MF_00151"/>
    </source>
</evidence>
<dbReference type="PRINTS" id="PR01020">
    <property type="entry name" value="LPSBIOSNTHSS"/>
</dbReference>
<dbReference type="PANTHER" id="PTHR21342:SF1">
    <property type="entry name" value="PHOSPHOPANTETHEINE ADENYLYLTRANSFERASE"/>
    <property type="match status" value="1"/>
</dbReference>
<feature type="binding site" evidence="9">
    <location>
        <begin position="8"/>
        <end position="9"/>
    </location>
    <ligand>
        <name>ATP</name>
        <dbReference type="ChEBI" id="CHEBI:30616"/>
    </ligand>
</feature>
<evidence type="ECO:0000259" key="10">
    <source>
        <dbReference type="Pfam" id="PF01467"/>
    </source>
</evidence>
<evidence type="ECO:0000256" key="4">
    <source>
        <dbReference type="ARBA" id="ARBA00022741"/>
    </source>
</evidence>
<dbReference type="AlphaFoldDB" id="A0A109UGU3"/>
<dbReference type="Gene3D" id="3.40.50.620">
    <property type="entry name" value="HUPs"/>
    <property type="match status" value="1"/>
</dbReference>
<keyword evidence="4 9" id="KW-0547">Nucleotide-binding</keyword>
<dbReference type="EMBL" id="CP013213">
    <property type="protein sequence ID" value="AMC93121.1"/>
    <property type="molecule type" value="Genomic_DNA"/>
</dbReference>
<evidence type="ECO:0000256" key="3">
    <source>
        <dbReference type="ARBA" id="ARBA00022695"/>
    </source>
</evidence>
<accession>A0A109UGU3</accession>
<dbReference type="OrthoDB" id="9806661at2"/>
<feature type="binding site" evidence="9">
    <location>
        <position position="88"/>
    </location>
    <ligand>
        <name>substrate</name>
    </ligand>
</feature>
<comment type="function">
    <text evidence="9">Reversibly transfers an adenylyl group from ATP to 4'-phosphopantetheine, yielding dephospho-CoA (dPCoA) and pyrophosphate.</text>
</comment>
<keyword evidence="5 9" id="KW-0067">ATP-binding</keyword>
<feature type="domain" description="Cytidyltransferase-like" evidence="10">
    <location>
        <begin position="5"/>
        <end position="134"/>
    </location>
</feature>
<feature type="binding site" evidence="9">
    <location>
        <position position="99"/>
    </location>
    <ligand>
        <name>ATP</name>
        <dbReference type="ChEBI" id="CHEBI:30616"/>
    </ligand>
</feature>
<keyword evidence="6 9" id="KW-0460">Magnesium</keyword>
<dbReference type="PANTHER" id="PTHR21342">
    <property type="entry name" value="PHOSPHOPANTETHEINE ADENYLYLTRANSFERASE"/>
    <property type="match status" value="1"/>
</dbReference>
<feature type="binding site" evidence="9">
    <location>
        <position position="74"/>
    </location>
    <ligand>
        <name>substrate</name>
    </ligand>
</feature>
<evidence type="ECO:0000256" key="6">
    <source>
        <dbReference type="ARBA" id="ARBA00022842"/>
    </source>
</evidence>
<evidence type="ECO:0000256" key="8">
    <source>
        <dbReference type="ARBA" id="ARBA00029346"/>
    </source>
</evidence>
<dbReference type="RefSeq" id="WP_067631586.1">
    <property type="nucleotide sequence ID" value="NZ_CP013213.1"/>
</dbReference>
<feature type="binding site" evidence="9">
    <location>
        <begin position="89"/>
        <end position="91"/>
    </location>
    <ligand>
        <name>ATP</name>
        <dbReference type="ChEBI" id="CHEBI:30616"/>
    </ligand>
</feature>
<keyword evidence="12" id="KW-1185">Reference proteome</keyword>
<dbReference type="Pfam" id="PF01467">
    <property type="entry name" value="CTP_transf_like"/>
    <property type="match status" value="1"/>
</dbReference>
<evidence type="ECO:0000256" key="5">
    <source>
        <dbReference type="ARBA" id="ARBA00022840"/>
    </source>
</evidence>
<dbReference type="SUPFAM" id="SSF52374">
    <property type="entry name" value="Nucleotidylyl transferase"/>
    <property type="match status" value="1"/>
</dbReference>
<name>A0A109UGU3_9FIRM</name>
<dbReference type="GO" id="GO:0005524">
    <property type="term" value="F:ATP binding"/>
    <property type="evidence" value="ECO:0007669"/>
    <property type="project" value="UniProtKB-KW"/>
</dbReference>
<dbReference type="UniPathway" id="UPA00241">
    <property type="reaction ID" value="UER00355"/>
</dbReference>
<comment type="catalytic activity">
    <reaction evidence="8 9">
        <text>(R)-4'-phosphopantetheine + ATP + H(+) = 3'-dephospho-CoA + diphosphate</text>
        <dbReference type="Rhea" id="RHEA:19801"/>
        <dbReference type="ChEBI" id="CHEBI:15378"/>
        <dbReference type="ChEBI" id="CHEBI:30616"/>
        <dbReference type="ChEBI" id="CHEBI:33019"/>
        <dbReference type="ChEBI" id="CHEBI:57328"/>
        <dbReference type="ChEBI" id="CHEBI:61723"/>
        <dbReference type="EC" id="2.7.7.3"/>
    </reaction>
</comment>
<evidence type="ECO:0000256" key="7">
    <source>
        <dbReference type="ARBA" id="ARBA00022993"/>
    </source>
</evidence>
<comment type="cofactor">
    <cofactor evidence="9">
        <name>Mg(2+)</name>
        <dbReference type="ChEBI" id="CHEBI:18420"/>
    </cofactor>
</comment>
<comment type="pathway">
    <text evidence="9">Cofactor biosynthesis; coenzyme A biosynthesis; CoA from (R)-pantothenate: step 4/5.</text>
</comment>
<sequence length="167" mass="18533">MKVMITGSYDPITLGHIDIIKRASKLFDEVYVALLINENKVSLFSLEERVEFVQKVINDLKLDNCKVVSDRGLAVDFAQKLGCSAFVRGVRSSADYEYEVGQASINKMLNEKIETLFLVAAPDLAHISSSMVKAVASFGGDLSQFVPKHVEHALRLKYPVQIKGTKI</sequence>
<dbReference type="EC" id="2.7.7.3" evidence="9"/>
<keyword evidence="1 9" id="KW-0963">Cytoplasm</keyword>
<feature type="site" description="Transition state stabilizer" evidence="9">
    <location>
        <position position="16"/>
    </location>
</feature>